<name>A0AA90ND98_9ACTN</name>
<reference evidence="1" key="1">
    <citation type="submission" date="2023-08" db="EMBL/GenBank/DDBJ databases">
        <title>The draft genome of Tsukamurella strandjordii strain 050030.</title>
        <authorList>
            <person name="Zhao F."/>
            <person name="Feng Y."/>
            <person name="Zong Z."/>
        </authorList>
    </citation>
    <scope>NUCLEOTIDE SEQUENCE</scope>
    <source>
        <strain evidence="1">050030</strain>
    </source>
</reference>
<dbReference type="EMBL" id="JAUTIX010000007">
    <property type="protein sequence ID" value="MDP0399783.1"/>
    <property type="molecule type" value="Genomic_DNA"/>
</dbReference>
<keyword evidence="2" id="KW-1185">Reference proteome</keyword>
<accession>A0AA90ND98</accession>
<organism evidence="1 2">
    <name type="scientific">Tsukamurella strandjordii</name>
    <dbReference type="NCBI Taxonomy" id="147577"/>
    <lineage>
        <taxon>Bacteria</taxon>
        <taxon>Bacillati</taxon>
        <taxon>Actinomycetota</taxon>
        <taxon>Actinomycetes</taxon>
        <taxon>Mycobacteriales</taxon>
        <taxon>Tsukamurellaceae</taxon>
        <taxon>Tsukamurella</taxon>
    </lineage>
</organism>
<protein>
    <submittedName>
        <fullName evidence="1">Uncharacterized protein</fullName>
    </submittedName>
</protein>
<dbReference type="Proteomes" id="UP001178281">
    <property type="component" value="Unassembled WGS sequence"/>
</dbReference>
<dbReference type="AlphaFoldDB" id="A0AA90ND98"/>
<gene>
    <name evidence="1" type="ORF">Q7X28_17820</name>
</gene>
<comment type="caution">
    <text evidence="1">The sequence shown here is derived from an EMBL/GenBank/DDBJ whole genome shotgun (WGS) entry which is preliminary data.</text>
</comment>
<dbReference type="RefSeq" id="WP_305112324.1">
    <property type="nucleotide sequence ID" value="NZ_JAUTIX010000007.1"/>
</dbReference>
<evidence type="ECO:0000313" key="1">
    <source>
        <dbReference type="EMBL" id="MDP0399783.1"/>
    </source>
</evidence>
<evidence type="ECO:0000313" key="2">
    <source>
        <dbReference type="Proteomes" id="UP001178281"/>
    </source>
</evidence>
<proteinExistence type="predicted"/>
<sequence length="159" mass="16345">MANEWIADATRRLAGLTASESDAPEAASGWGADAIERLRSAVSHQVSGLPRRSRPVATTKPGIDITQLALTKALTIALSDEAAAESAAIADIEFVLDGAAVTGVHVHLVAVGTGSRAETMLVGGDRLRGRAAAVLAGIVGPVEVRVDLTWEDLVTSGQN</sequence>